<feature type="transmembrane region" description="Helical" evidence="1">
    <location>
        <begin position="118"/>
        <end position="140"/>
    </location>
</feature>
<keyword evidence="1" id="KW-0472">Membrane</keyword>
<keyword evidence="1" id="KW-0812">Transmembrane</keyword>
<reference evidence="2" key="1">
    <citation type="submission" date="2023-02" db="EMBL/GenBank/DDBJ databases">
        <title>Genome of toxic invasive species Heracleum sosnowskyi carries increased number of genes despite the absence of recent whole-genome duplications.</title>
        <authorList>
            <person name="Schelkunov M."/>
            <person name="Shtratnikova V."/>
            <person name="Makarenko M."/>
            <person name="Klepikova A."/>
            <person name="Omelchenko D."/>
            <person name="Novikova G."/>
            <person name="Obukhova E."/>
            <person name="Bogdanov V."/>
            <person name="Penin A."/>
            <person name="Logacheva M."/>
        </authorList>
    </citation>
    <scope>NUCLEOTIDE SEQUENCE</scope>
    <source>
        <strain evidence="2">Hsosn_3</strain>
        <tissue evidence="2">Leaf</tissue>
    </source>
</reference>
<dbReference type="PANTHER" id="PTHR47909:SF2">
    <property type="entry name" value="GPI INOSITOL-DEACYLASE"/>
    <property type="match status" value="1"/>
</dbReference>
<proteinExistence type="predicted"/>
<feature type="transmembrane region" description="Helical" evidence="1">
    <location>
        <begin position="152"/>
        <end position="171"/>
    </location>
</feature>
<keyword evidence="3" id="KW-1185">Reference proteome</keyword>
<gene>
    <name evidence="2" type="ORF">POM88_024126</name>
</gene>
<protein>
    <submittedName>
        <fullName evidence="2">Uncharacterized protein</fullName>
    </submittedName>
</protein>
<dbReference type="EMBL" id="JAUIZM010000005">
    <property type="protein sequence ID" value="KAK1386391.1"/>
    <property type="molecule type" value="Genomic_DNA"/>
</dbReference>
<reference evidence="2" key="2">
    <citation type="submission" date="2023-05" db="EMBL/GenBank/DDBJ databases">
        <authorList>
            <person name="Schelkunov M.I."/>
        </authorList>
    </citation>
    <scope>NUCLEOTIDE SEQUENCE</scope>
    <source>
        <strain evidence="2">Hsosn_3</strain>
        <tissue evidence="2">Leaf</tissue>
    </source>
</reference>
<organism evidence="2 3">
    <name type="scientific">Heracleum sosnowskyi</name>
    <dbReference type="NCBI Taxonomy" id="360622"/>
    <lineage>
        <taxon>Eukaryota</taxon>
        <taxon>Viridiplantae</taxon>
        <taxon>Streptophyta</taxon>
        <taxon>Embryophyta</taxon>
        <taxon>Tracheophyta</taxon>
        <taxon>Spermatophyta</taxon>
        <taxon>Magnoliopsida</taxon>
        <taxon>eudicotyledons</taxon>
        <taxon>Gunneridae</taxon>
        <taxon>Pentapetalae</taxon>
        <taxon>asterids</taxon>
        <taxon>campanulids</taxon>
        <taxon>Apiales</taxon>
        <taxon>Apiaceae</taxon>
        <taxon>Apioideae</taxon>
        <taxon>apioid superclade</taxon>
        <taxon>Tordylieae</taxon>
        <taxon>Tordyliinae</taxon>
        <taxon>Heracleum</taxon>
    </lineage>
</organism>
<dbReference type="Proteomes" id="UP001237642">
    <property type="component" value="Unassembled WGS sequence"/>
</dbReference>
<dbReference type="GO" id="GO:0009507">
    <property type="term" value="C:chloroplast"/>
    <property type="evidence" value="ECO:0007669"/>
    <property type="project" value="TreeGrafter"/>
</dbReference>
<keyword evidence="1" id="KW-1133">Transmembrane helix</keyword>
<name>A0AAD8IIW9_9APIA</name>
<comment type="caution">
    <text evidence="2">The sequence shown here is derived from an EMBL/GenBank/DDBJ whole genome shotgun (WGS) entry which is preliminary data.</text>
</comment>
<accession>A0AAD8IIW9</accession>
<dbReference type="PANTHER" id="PTHR47909">
    <property type="entry name" value="ALPHA/BETA-HYDROLASES SUPERFAMILY PROTEIN"/>
    <property type="match status" value="1"/>
</dbReference>
<evidence type="ECO:0000313" key="3">
    <source>
        <dbReference type="Proteomes" id="UP001237642"/>
    </source>
</evidence>
<dbReference type="AlphaFoldDB" id="A0AAD8IIW9"/>
<evidence type="ECO:0000256" key="1">
    <source>
        <dbReference type="SAM" id="Phobius"/>
    </source>
</evidence>
<sequence>MPDASFGLIISVGIFFGAVDEASRYVLDHYLLIEKDRRDKEDESKEVLLREWLRNCGVKDLKALLTMVCKIVPSHNFCLAEASGDMVITYCCNDLKMILLISADVSEIHQILRRTPEFLVDAFFGIFLVLLLMMIQGFPLREVTNEDLCGNLNLIFIIMLACFSVGIYYWCRINQFISAIWERDEKGGRVWIFICLVKLKPLAKFLENTSIENLWLCTNLVNVQQPASEVIIENGTSLTATSSGATFRARFVGQGYKQICGQADVWGDGVVPEVSAHLEGALNISLDGVYHSPVGSDDESRPWYGRWTKASIPISRYINVTYSLGFIKVKLHGLVPLQRMQKHLILLSQNFRLFVLQFVKYLLYFLEMLHTRMDVIFSDDSFAAIGCLHVRLVFKVPTFSPKACATTTAQGSGKAVRRYIIVNIRNPSTK</sequence>
<evidence type="ECO:0000313" key="2">
    <source>
        <dbReference type="EMBL" id="KAK1386391.1"/>
    </source>
</evidence>